<dbReference type="GO" id="GO:0030170">
    <property type="term" value="F:pyridoxal phosphate binding"/>
    <property type="evidence" value="ECO:0007669"/>
    <property type="project" value="TreeGrafter"/>
</dbReference>
<dbReference type="STRING" id="1817892.AUK40_02320"/>
<keyword evidence="2 3" id="KW-0663">Pyridoxal phosphate</keyword>
<dbReference type="InterPro" id="IPR015424">
    <property type="entry name" value="PyrdxlP-dep_Trfase"/>
</dbReference>
<dbReference type="Proteomes" id="UP000183245">
    <property type="component" value="Unassembled WGS sequence"/>
</dbReference>
<comment type="similarity">
    <text evidence="3">Belongs to the DegT/DnrJ/EryC1 family.</text>
</comment>
<protein>
    <recommendedName>
        <fullName evidence="6">Aminotransferase DegT</fullName>
    </recommendedName>
</protein>
<evidence type="ECO:0000313" key="5">
    <source>
        <dbReference type="Proteomes" id="UP000183245"/>
    </source>
</evidence>
<dbReference type="SUPFAM" id="SSF53383">
    <property type="entry name" value="PLP-dependent transferases"/>
    <property type="match status" value="1"/>
</dbReference>
<gene>
    <name evidence="4" type="ORF">AUK40_02320</name>
</gene>
<name>A0A1J5IMD9_9BACT</name>
<dbReference type="InterPro" id="IPR015421">
    <property type="entry name" value="PyrdxlP-dep_Trfase_major"/>
</dbReference>
<dbReference type="PANTHER" id="PTHR30244:SF34">
    <property type="entry name" value="DTDP-4-AMINO-4,6-DIDEOXYGALACTOSE TRANSAMINASE"/>
    <property type="match status" value="1"/>
</dbReference>
<dbReference type="InterPro" id="IPR000653">
    <property type="entry name" value="DegT/StrS_aminotransferase"/>
</dbReference>
<dbReference type="PANTHER" id="PTHR30244">
    <property type="entry name" value="TRANSAMINASE"/>
    <property type="match status" value="1"/>
</dbReference>
<dbReference type="EMBL" id="MNZT01000044">
    <property type="protein sequence ID" value="OIP97867.1"/>
    <property type="molecule type" value="Genomic_DNA"/>
</dbReference>
<evidence type="ECO:0000256" key="3">
    <source>
        <dbReference type="RuleBase" id="RU004508"/>
    </source>
</evidence>
<evidence type="ECO:0000256" key="2">
    <source>
        <dbReference type="PIRSR" id="PIRSR000390-2"/>
    </source>
</evidence>
<feature type="modified residue" description="N6-(pyridoxal phosphate)lysine" evidence="2">
    <location>
        <position position="194"/>
    </location>
</feature>
<dbReference type="Gene3D" id="3.40.640.10">
    <property type="entry name" value="Type I PLP-dependent aspartate aminotransferase-like (Major domain)"/>
    <property type="match status" value="1"/>
</dbReference>
<sequence length="425" mass="47197">MAFSLSKPITISLSPNTFGPDVLRAWVSLFKFWKWKDTRVASQLERRFGAYHGDSQAVSFDSGRSSWQAILLALGVSSGDEVLLQAYTCVVVANPILWAGATPVYVDIDTGTYNMDLIDLERKITRRSKVLLIQHTFGLMADMNEVIKIACRHGLTVVEDCAHALGAERLNGKGTWQKAGTFGDAAFFSFGRDKVISSVYGGMALTGDPRLAARLQTYQSSLSLPSRRWIVQQLLHPILFSLIVPLYFTGSLGKLLLVACQKIGLLSKAVYPCEKQGKQHASMPRRYPDALASLASAQFAHLDRFNERRSQIALLYRREFVSLWPESLPSEVEGTRSAHLRFTMQTSDPQMILASARKQHMLLGDWYQQPLAPGGVGYGAVGYAPGSCPVAEVAAMRTINLPTYPRLSDRDVQKVIDFMKKEFKP</sequence>
<reference evidence="4 5" key="1">
    <citation type="journal article" date="2016" name="Environ. Microbiol.">
        <title>Genomic resolution of a cold subsurface aquifer community provides metabolic insights for novel microbes adapted to high CO concentrations.</title>
        <authorList>
            <person name="Probst A.J."/>
            <person name="Castelle C.J."/>
            <person name="Singh A."/>
            <person name="Brown C.T."/>
            <person name="Anantharaman K."/>
            <person name="Sharon I."/>
            <person name="Hug L.A."/>
            <person name="Burstein D."/>
            <person name="Emerson J.B."/>
            <person name="Thomas B.C."/>
            <person name="Banfield J.F."/>
        </authorList>
    </citation>
    <scope>NUCLEOTIDE SEQUENCE [LARGE SCALE GENOMIC DNA]</scope>
    <source>
        <strain evidence="4">CG2_30_54_11</strain>
    </source>
</reference>
<comment type="caution">
    <text evidence="4">The sequence shown here is derived from an EMBL/GenBank/DDBJ whole genome shotgun (WGS) entry which is preliminary data.</text>
</comment>
<dbReference type="AlphaFoldDB" id="A0A1J5IMD9"/>
<dbReference type="Pfam" id="PF01041">
    <property type="entry name" value="DegT_DnrJ_EryC1"/>
    <property type="match status" value="2"/>
</dbReference>
<dbReference type="InterPro" id="IPR015422">
    <property type="entry name" value="PyrdxlP-dep_Trfase_small"/>
</dbReference>
<dbReference type="Gene3D" id="3.90.1150.10">
    <property type="entry name" value="Aspartate Aminotransferase, domain 1"/>
    <property type="match status" value="1"/>
</dbReference>
<dbReference type="GO" id="GO:0008483">
    <property type="term" value="F:transaminase activity"/>
    <property type="evidence" value="ECO:0007669"/>
    <property type="project" value="TreeGrafter"/>
</dbReference>
<evidence type="ECO:0000313" key="4">
    <source>
        <dbReference type="EMBL" id="OIP97867.1"/>
    </source>
</evidence>
<accession>A0A1J5IMD9</accession>
<dbReference type="GO" id="GO:0000271">
    <property type="term" value="P:polysaccharide biosynthetic process"/>
    <property type="evidence" value="ECO:0007669"/>
    <property type="project" value="TreeGrafter"/>
</dbReference>
<proteinExistence type="inferred from homology"/>
<dbReference type="PIRSF" id="PIRSF000390">
    <property type="entry name" value="PLP_StrS"/>
    <property type="match status" value="1"/>
</dbReference>
<feature type="active site" description="Proton acceptor" evidence="1">
    <location>
        <position position="194"/>
    </location>
</feature>
<evidence type="ECO:0000256" key="1">
    <source>
        <dbReference type="PIRSR" id="PIRSR000390-1"/>
    </source>
</evidence>
<organism evidence="4 5">
    <name type="scientific">Candidatus Wirthbacteria bacterium CG2_30_54_11</name>
    <dbReference type="NCBI Taxonomy" id="1817892"/>
    <lineage>
        <taxon>Bacteria</taxon>
        <taxon>Candidatus Wirthbacteria</taxon>
    </lineage>
</organism>
<evidence type="ECO:0008006" key="6">
    <source>
        <dbReference type="Google" id="ProtNLM"/>
    </source>
</evidence>